<protein>
    <recommendedName>
        <fullName evidence="4">Secreted protein</fullName>
    </recommendedName>
</protein>
<dbReference type="InterPro" id="IPR021054">
    <property type="entry name" value="Cell_wall_mannoprotein_1"/>
</dbReference>
<sequence>MRSQIIAFLFACFLVITVNAATLNKREISPAAQKCINSIKEAGTQLEATKPDIDKFSSADGYMSALKIHNKEQLIEKLLKEANNNCCSFDRFATEEIASVLGVVTDLVPRIVEVLTSIVSKKLAFKDLTLATTIVKNDIQKVGDLTSSLTECILAKKGFLAEKIVGNTLKTQLDNAFSLAVKTLEKQA</sequence>
<evidence type="ECO:0000313" key="3">
    <source>
        <dbReference type="Proteomes" id="UP000054107"/>
    </source>
</evidence>
<keyword evidence="1" id="KW-0732">Signal</keyword>
<dbReference type="Proteomes" id="UP000054107">
    <property type="component" value="Unassembled WGS sequence"/>
</dbReference>
<proteinExistence type="predicted"/>
<accession>A0A0B7NV95</accession>
<feature type="signal peptide" evidence="1">
    <location>
        <begin position="1"/>
        <end position="20"/>
    </location>
</feature>
<keyword evidence="3" id="KW-1185">Reference proteome</keyword>
<dbReference type="Pfam" id="PF12296">
    <property type="entry name" value="HsbA"/>
    <property type="match status" value="1"/>
</dbReference>
<name>A0A0B7NV95_9FUNG</name>
<evidence type="ECO:0008006" key="4">
    <source>
        <dbReference type="Google" id="ProtNLM"/>
    </source>
</evidence>
<dbReference type="OrthoDB" id="2280867at2759"/>
<feature type="chain" id="PRO_5002121729" description="Secreted protein" evidence="1">
    <location>
        <begin position="21"/>
        <end position="188"/>
    </location>
</feature>
<dbReference type="AlphaFoldDB" id="A0A0B7NV95"/>
<gene>
    <name evidence="2" type="primary">PARPA_13515.1 scaffold 46870</name>
</gene>
<dbReference type="EMBL" id="LN734014">
    <property type="protein sequence ID" value="CEP19203.1"/>
    <property type="molecule type" value="Genomic_DNA"/>
</dbReference>
<organism evidence="2 3">
    <name type="scientific">Parasitella parasitica</name>
    <dbReference type="NCBI Taxonomy" id="35722"/>
    <lineage>
        <taxon>Eukaryota</taxon>
        <taxon>Fungi</taxon>
        <taxon>Fungi incertae sedis</taxon>
        <taxon>Mucoromycota</taxon>
        <taxon>Mucoromycotina</taxon>
        <taxon>Mucoromycetes</taxon>
        <taxon>Mucorales</taxon>
        <taxon>Mucorineae</taxon>
        <taxon>Mucoraceae</taxon>
        <taxon>Parasitella</taxon>
    </lineage>
</organism>
<evidence type="ECO:0000313" key="2">
    <source>
        <dbReference type="EMBL" id="CEP19203.1"/>
    </source>
</evidence>
<evidence type="ECO:0000256" key="1">
    <source>
        <dbReference type="SAM" id="SignalP"/>
    </source>
</evidence>
<reference evidence="2 3" key="1">
    <citation type="submission" date="2014-09" db="EMBL/GenBank/DDBJ databases">
        <authorList>
            <person name="Ellenberger Sabrina"/>
        </authorList>
    </citation>
    <scope>NUCLEOTIDE SEQUENCE [LARGE SCALE GENOMIC DNA]</scope>
    <source>
        <strain evidence="2 3">CBS 412.66</strain>
    </source>
</reference>